<feature type="transmembrane region" description="Helical" evidence="1">
    <location>
        <begin position="7"/>
        <end position="23"/>
    </location>
</feature>
<accession>A0A6G3ZXI5</accession>
<feature type="transmembrane region" description="Helical" evidence="1">
    <location>
        <begin position="35"/>
        <end position="53"/>
    </location>
</feature>
<gene>
    <name evidence="2" type="ORF">GK047_12110</name>
</gene>
<dbReference type="AlphaFoldDB" id="A0A6G3ZXI5"/>
<dbReference type="EMBL" id="JAAIKC010000003">
    <property type="protein sequence ID" value="NEW06758.1"/>
    <property type="molecule type" value="Genomic_DNA"/>
</dbReference>
<evidence type="ECO:0000313" key="2">
    <source>
        <dbReference type="EMBL" id="NEW06758.1"/>
    </source>
</evidence>
<sequence length="58" mass="6566">MNLRSQIGVWIVILFIEFLYFYALIHEPHVSEEVIFMVSLIAATLVVGGMAVLKSKEV</sequence>
<comment type="caution">
    <text evidence="2">The sequence shown here is derived from an EMBL/GenBank/DDBJ whole genome shotgun (WGS) entry which is preliminary data.</text>
</comment>
<proteinExistence type="predicted"/>
<keyword evidence="1" id="KW-1133">Transmembrane helix</keyword>
<dbReference type="RefSeq" id="WP_163946350.1">
    <property type="nucleotide sequence ID" value="NZ_JAAIKC010000003.1"/>
</dbReference>
<name>A0A6G3ZXI5_9BACL</name>
<keyword evidence="1" id="KW-0472">Membrane</keyword>
<reference evidence="2" key="1">
    <citation type="submission" date="2020-02" db="EMBL/GenBank/DDBJ databases">
        <authorList>
            <person name="Shen X.-R."/>
            <person name="Zhang Y.-X."/>
        </authorList>
    </citation>
    <scope>NUCLEOTIDE SEQUENCE</scope>
    <source>
        <strain evidence="2">SYP-B3998</strain>
    </source>
</reference>
<evidence type="ECO:0000256" key="1">
    <source>
        <dbReference type="SAM" id="Phobius"/>
    </source>
</evidence>
<organism evidence="2">
    <name type="scientific">Paenibacillus sp. SYP-B3998</name>
    <dbReference type="NCBI Taxonomy" id="2678564"/>
    <lineage>
        <taxon>Bacteria</taxon>
        <taxon>Bacillati</taxon>
        <taxon>Bacillota</taxon>
        <taxon>Bacilli</taxon>
        <taxon>Bacillales</taxon>
        <taxon>Paenibacillaceae</taxon>
        <taxon>Paenibacillus</taxon>
    </lineage>
</organism>
<protein>
    <submittedName>
        <fullName evidence="2">Uncharacterized protein</fullName>
    </submittedName>
</protein>
<keyword evidence="1" id="KW-0812">Transmembrane</keyword>